<accession>A0A4R3JSY5</accession>
<feature type="transmembrane region" description="Helical" evidence="1">
    <location>
        <begin position="169"/>
        <end position="189"/>
    </location>
</feature>
<reference evidence="2 5" key="1">
    <citation type="journal article" date="2018" name="Int. J. Syst. Evol. Microbiol.">
        <title>Draft Genome Sequence of Faecalimonas umbilicata JCM 30896T, an Acetate-Producing Bacterium Isolated from Human Feces.</title>
        <authorList>
            <person name="Sakamoto M."/>
            <person name="Ikeyama N."/>
            <person name="Yuki M."/>
            <person name="Ohkuma M."/>
        </authorList>
    </citation>
    <scope>NUCLEOTIDE SEQUENCE [LARGE SCALE GENOMIC DNA]</scope>
    <source>
        <strain evidence="2 5">EGH7</strain>
    </source>
</reference>
<dbReference type="AlphaFoldDB" id="A0A4R3JSY5"/>
<evidence type="ECO:0000313" key="5">
    <source>
        <dbReference type="Proteomes" id="UP000702954"/>
    </source>
</evidence>
<sequence length="282" mass="30077">MNLFIDVLMDAAIDSVRILPFLFAAFCLLEAMERHAGNFSQRVLTGIRGAGPLLGAVLGCVPQCGFSVLAANLFSGGMISAGTLLAVFLSTSDEAILMIMGQPESAGVVGKLLLVKVVIAVLAGYLIDFCFPKLFSEKKEIHDLCEKESCGCGHSHGVILPAWNHTLKLFIYIFLFSACLNLVLEVAGIGKVESLFWSGSVFQPILTALIGFVPNCAASVLLTELYIKGVISFAAAVAGLCTSAGVGLVVLWRVNRNRKENLKMMGVLYGVAVVAGIILYWV</sequence>
<dbReference type="EMBL" id="SLZV01000001">
    <property type="protein sequence ID" value="TCS70281.1"/>
    <property type="molecule type" value="Genomic_DNA"/>
</dbReference>
<dbReference type="EMBL" id="BHEO01000002">
    <property type="protein sequence ID" value="GBU04097.1"/>
    <property type="molecule type" value="Genomic_DNA"/>
</dbReference>
<feature type="transmembrane region" description="Helical" evidence="1">
    <location>
        <begin position="108"/>
        <end position="127"/>
    </location>
</feature>
<dbReference type="Proteomes" id="UP000702954">
    <property type="component" value="Unassembled WGS sequence"/>
</dbReference>
<dbReference type="RefSeq" id="WP_116441157.1">
    <property type="nucleotide sequence ID" value="NZ_BHEO01000002.1"/>
</dbReference>
<keyword evidence="1" id="KW-1133">Transmembrane helix</keyword>
<proteinExistence type="predicted"/>
<evidence type="ECO:0000313" key="2">
    <source>
        <dbReference type="EMBL" id="GBU04097.1"/>
    </source>
</evidence>
<feature type="transmembrane region" description="Helical" evidence="1">
    <location>
        <begin position="264"/>
        <end position="281"/>
    </location>
</feature>
<feature type="transmembrane region" description="Helical" evidence="1">
    <location>
        <begin position="201"/>
        <end position="223"/>
    </location>
</feature>
<dbReference type="Proteomes" id="UP000294613">
    <property type="component" value="Unassembled WGS sequence"/>
</dbReference>
<dbReference type="NCBIfam" id="NF037962">
    <property type="entry name" value="arsenic_eff"/>
    <property type="match status" value="1"/>
</dbReference>
<evidence type="ECO:0000313" key="3">
    <source>
        <dbReference type="EMBL" id="TCS70281.1"/>
    </source>
</evidence>
<evidence type="ECO:0008006" key="6">
    <source>
        <dbReference type="Google" id="ProtNLM"/>
    </source>
</evidence>
<organism evidence="3 4">
    <name type="scientific">Faecalimonas umbilicata</name>
    <dbReference type="NCBI Taxonomy" id="1912855"/>
    <lineage>
        <taxon>Bacteria</taxon>
        <taxon>Bacillati</taxon>
        <taxon>Bacillota</taxon>
        <taxon>Clostridia</taxon>
        <taxon>Lachnospirales</taxon>
        <taxon>Lachnospiraceae</taxon>
        <taxon>Faecalimonas</taxon>
    </lineage>
</organism>
<feature type="transmembrane region" description="Helical" evidence="1">
    <location>
        <begin position="12"/>
        <end position="32"/>
    </location>
</feature>
<keyword evidence="1" id="KW-0472">Membrane</keyword>
<feature type="transmembrane region" description="Helical" evidence="1">
    <location>
        <begin position="79"/>
        <end position="101"/>
    </location>
</feature>
<protein>
    <recommendedName>
        <fullName evidence="6">Arsenic efflux protein</fullName>
    </recommendedName>
</protein>
<reference evidence="3 4" key="2">
    <citation type="submission" date="2019-03" db="EMBL/GenBank/DDBJ databases">
        <title>Genomic Encyclopedia of Type Strains, Phase IV (KMG-IV): sequencing the most valuable type-strain genomes for metagenomic binning, comparative biology and taxonomic classification.</title>
        <authorList>
            <person name="Goeker M."/>
        </authorList>
    </citation>
    <scope>NUCLEOTIDE SEQUENCE [LARGE SCALE GENOMIC DNA]</scope>
    <source>
        <strain evidence="3 4">DSM 103426</strain>
    </source>
</reference>
<evidence type="ECO:0000256" key="1">
    <source>
        <dbReference type="SAM" id="Phobius"/>
    </source>
</evidence>
<feature type="transmembrane region" description="Helical" evidence="1">
    <location>
        <begin position="229"/>
        <end position="252"/>
    </location>
</feature>
<dbReference type="Pfam" id="PF11449">
    <property type="entry name" value="ArsP_2"/>
    <property type="match status" value="1"/>
</dbReference>
<keyword evidence="5" id="KW-1185">Reference proteome</keyword>
<dbReference type="InterPro" id="IPR021552">
    <property type="entry name" value="ArsP_2"/>
</dbReference>
<evidence type="ECO:0000313" key="4">
    <source>
        <dbReference type="Proteomes" id="UP000294613"/>
    </source>
</evidence>
<comment type="caution">
    <text evidence="3">The sequence shown here is derived from an EMBL/GenBank/DDBJ whole genome shotgun (WGS) entry which is preliminary data.</text>
</comment>
<name>A0A4R3JSY5_9FIRM</name>
<keyword evidence="1" id="KW-0812">Transmembrane</keyword>
<gene>
    <name evidence="3" type="ORF">EDD74_101130</name>
    <name evidence="2" type="ORF">FAEUMB_06380</name>
</gene>
<feature type="transmembrane region" description="Helical" evidence="1">
    <location>
        <begin position="53"/>
        <end position="73"/>
    </location>
</feature>